<feature type="compositionally biased region" description="Low complexity" evidence="2">
    <location>
        <begin position="259"/>
        <end position="269"/>
    </location>
</feature>
<evidence type="ECO:0000259" key="3">
    <source>
        <dbReference type="PROSITE" id="PS50118"/>
    </source>
</evidence>
<name>A0AAU9R3R3_THLAR</name>
<feature type="domain" description="HMG box" evidence="3">
    <location>
        <begin position="171"/>
        <end position="238"/>
    </location>
</feature>
<dbReference type="InterPro" id="IPR009071">
    <property type="entry name" value="HMG_box_dom"/>
</dbReference>
<gene>
    <name evidence="5" type="ORF">TAV2_LOCUS3228</name>
</gene>
<dbReference type="InterPro" id="IPR001606">
    <property type="entry name" value="ARID_dom"/>
</dbReference>
<evidence type="ECO:0000256" key="2">
    <source>
        <dbReference type="SAM" id="MobiDB-lite"/>
    </source>
</evidence>
<dbReference type="PANTHER" id="PTHR46691:SF6">
    <property type="entry name" value="HIGH MOBILITY GROUP B PROTEIN 10-RELATED"/>
    <property type="match status" value="1"/>
</dbReference>
<evidence type="ECO:0000256" key="1">
    <source>
        <dbReference type="PROSITE-ProRule" id="PRU00267"/>
    </source>
</evidence>
<reference evidence="5 6" key="1">
    <citation type="submission" date="2022-03" db="EMBL/GenBank/DDBJ databases">
        <authorList>
            <person name="Nunn A."/>
            <person name="Chopra R."/>
            <person name="Nunn A."/>
            <person name="Contreras Garrido A."/>
        </authorList>
    </citation>
    <scope>NUCLEOTIDE SEQUENCE [LARGE SCALE GENOMIC DNA]</scope>
</reference>
<dbReference type="SUPFAM" id="SSF46774">
    <property type="entry name" value="ARID-like"/>
    <property type="match status" value="1"/>
</dbReference>
<feature type="region of interest" description="Disordered" evidence="2">
    <location>
        <begin position="259"/>
        <end position="285"/>
    </location>
</feature>
<accession>A0AAU9R3R3</accession>
<dbReference type="SMART" id="SM00398">
    <property type="entry name" value="HMG"/>
    <property type="match status" value="1"/>
</dbReference>
<dbReference type="SMART" id="SM01014">
    <property type="entry name" value="ARID"/>
    <property type="match status" value="1"/>
</dbReference>
<dbReference type="InterPro" id="IPR036910">
    <property type="entry name" value="HMG_box_dom_sf"/>
</dbReference>
<dbReference type="AlphaFoldDB" id="A0AAU9R3R3"/>
<dbReference type="GO" id="GO:0005634">
    <property type="term" value="C:nucleus"/>
    <property type="evidence" value="ECO:0007669"/>
    <property type="project" value="UniProtKB-UniRule"/>
</dbReference>
<proteinExistence type="predicted"/>
<feature type="domain" description="ARID" evidence="4">
    <location>
        <begin position="1"/>
        <end position="72"/>
    </location>
</feature>
<dbReference type="Proteomes" id="UP000836841">
    <property type="component" value="Chromosome 1"/>
</dbReference>
<dbReference type="InterPro" id="IPR036431">
    <property type="entry name" value="ARID_dom_sf"/>
</dbReference>
<dbReference type="Gene3D" id="1.10.150.60">
    <property type="entry name" value="ARID DNA-binding domain"/>
    <property type="match status" value="1"/>
</dbReference>
<dbReference type="PROSITE" id="PS51011">
    <property type="entry name" value="ARID"/>
    <property type="match status" value="1"/>
</dbReference>
<evidence type="ECO:0000313" key="6">
    <source>
        <dbReference type="Proteomes" id="UP000836841"/>
    </source>
</evidence>
<dbReference type="SUPFAM" id="SSF47095">
    <property type="entry name" value="HMG-box"/>
    <property type="match status" value="1"/>
</dbReference>
<dbReference type="Gene3D" id="1.10.30.10">
    <property type="entry name" value="High mobility group box domain"/>
    <property type="match status" value="1"/>
</dbReference>
<protein>
    <recommendedName>
        <fullName evidence="7">HMG box domain-containing protein</fullName>
    </recommendedName>
</protein>
<dbReference type="PANTHER" id="PTHR46691">
    <property type="entry name" value="HIGH MOBILITY GROUP B PROTEIN 9"/>
    <property type="match status" value="1"/>
</dbReference>
<sequence>MKRIPVVAGHNLDLHRLFIEVTTRGGVEQVIKNRKCKAVIQSLNVSTTTTNAAYLLKKYYLDILFAFEHVYFFQEPLSSFRSREEAMNRFLIEKKSANHDNDNDNGTHELEAGCLINGIIDGKFEDGYFVTMKMGSQELKGVLYHTPETSADARRRKKKAKSPSEMDFARPKSHRSGYNFFVADQYQRIKHEYAGQDRYPIKEIGNKWSNLPASDRKVYLDKGSEDAERYKTEMSEYYALVQSCAADIVAKIDDAASANDDAAAANDDAAAAHDDAAAANDEAEL</sequence>
<dbReference type="CDD" id="cd22009">
    <property type="entry name" value="HMG-box_AtHMGB9-like"/>
    <property type="match status" value="1"/>
</dbReference>
<evidence type="ECO:0000259" key="4">
    <source>
        <dbReference type="PROSITE" id="PS51011"/>
    </source>
</evidence>
<keyword evidence="6" id="KW-1185">Reference proteome</keyword>
<feature type="DNA-binding region" description="HMG box" evidence="1">
    <location>
        <begin position="171"/>
        <end position="238"/>
    </location>
</feature>
<dbReference type="Pfam" id="PF09011">
    <property type="entry name" value="HMG_box_2"/>
    <property type="match status" value="1"/>
</dbReference>
<evidence type="ECO:0000313" key="5">
    <source>
        <dbReference type="EMBL" id="CAH2033443.1"/>
    </source>
</evidence>
<dbReference type="PROSITE" id="PS50118">
    <property type="entry name" value="HMG_BOX_2"/>
    <property type="match status" value="1"/>
</dbReference>
<dbReference type="EMBL" id="OU466857">
    <property type="protein sequence ID" value="CAH2033443.1"/>
    <property type="molecule type" value="Genomic_DNA"/>
</dbReference>
<organism evidence="5 6">
    <name type="scientific">Thlaspi arvense</name>
    <name type="common">Field penny-cress</name>
    <dbReference type="NCBI Taxonomy" id="13288"/>
    <lineage>
        <taxon>Eukaryota</taxon>
        <taxon>Viridiplantae</taxon>
        <taxon>Streptophyta</taxon>
        <taxon>Embryophyta</taxon>
        <taxon>Tracheophyta</taxon>
        <taxon>Spermatophyta</taxon>
        <taxon>Magnoliopsida</taxon>
        <taxon>eudicotyledons</taxon>
        <taxon>Gunneridae</taxon>
        <taxon>Pentapetalae</taxon>
        <taxon>rosids</taxon>
        <taxon>malvids</taxon>
        <taxon>Brassicales</taxon>
        <taxon>Brassicaceae</taxon>
        <taxon>Thlaspideae</taxon>
        <taxon>Thlaspi</taxon>
    </lineage>
</organism>
<evidence type="ECO:0008006" key="7">
    <source>
        <dbReference type="Google" id="ProtNLM"/>
    </source>
</evidence>
<dbReference type="GO" id="GO:0003677">
    <property type="term" value="F:DNA binding"/>
    <property type="evidence" value="ECO:0007669"/>
    <property type="project" value="UniProtKB-UniRule"/>
</dbReference>
<feature type="region of interest" description="Disordered" evidence="2">
    <location>
        <begin position="150"/>
        <end position="171"/>
    </location>
</feature>
<dbReference type="SMART" id="SM00501">
    <property type="entry name" value="BRIGHT"/>
    <property type="match status" value="1"/>
</dbReference>
<keyword evidence="1" id="KW-0238">DNA-binding</keyword>
<dbReference type="Pfam" id="PF01388">
    <property type="entry name" value="ARID"/>
    <property type="match status" value="1"/>
</dbReference>
<keyword evidence="1" id="KW-0539">Nucleus</keyword>